<protein>
    <submittedName>
        <fullName evidence="1">Kinetochore Sim4 complex subunit FTA2-domain-containing protein</fullName>
    </submittedName>
</protein>
<reference evidence="1" key="2">
    <citation type="submission" date="2023-06" db="EMBL/GenBank/DDBJ databases">
        <authorList>
            <consortium name="Lawrence Berkeley National Laboratory"/>
            <person name="Haridas S."/>
            <person name="Hensen N."/>
            <person name="Bonometti L."/>
            <person name="Westerberg I."/>
            <person name="Brannstrom I.O."/>
            <person name="Guillou S."/>
            <person name="Cros-Aarteil S."/>
            <person name="Calhoun S."/>
            <person name="Kuo A."/>
            <person name="Mondo S."/>
            <person name="Pangilinan J."/>
            <person name="Riley R."/>
            <person name="Labutti K."/>
            <person name="Andreopoulos B."/>
            <person name="Lipzen A."/>
            <person name="Chen C."/>
            <person name="Yanf M."/>
            <person name="Daum C."/>
            <person name="Ng V."/>
            <person name="Clum A."/>
            <person name="Steindorff A."/>
            <person name="Ohm R."/>
            <person name="Martin F."/>
            <person name="Silar P."/>
            <person name="Natvig D."/>
            <person name="Lalanne C."/>
            <person name="Gautier V."/>
            <person name="Ament-Velasquez S.L."/>
            <person name="Kruys A."/>
            <person name="Hutchinson M.I."/>
            <person name="Powell A.J."/>
            <person name="Barry K."/>
            <person name="Miller A.N."/>
            <person name="Grigoriev I.V."/>
            <person name="Debuchy R."/>
            <person name="Gladieux P."/>
            <person name="Thoren M.H."/>
            <person name="Johannesson H."/>
        </authorList>
    </citation>
    <scope>NUCLEOTIDE SEQUENCE</scope>
    <source>
        <strain evidence="1">CBS 168.71</strain>
    </source>
</reference>
<proteinExistence type="predicted"/>
<reference evidence="1" key="1">
    <citation type="journal article" date="2023" name="Mol. Phylogenet. Evol.">
        <title>Genome-scale phylogeny and comparative genomics of the fungal order Sordariales.</title>
        <authorList>
            <person name="Hensen N."/>
            <person name="Bonometti L."/>
            <person name="Westerberg I."/>
            <person name="Brannstrom I.O."/>
            <person name="Guillou S."/>
            <person name="Cros-Aarteil S."/>
            <person name="Calhoun S."/>
            <person name="Haridas S."/>
            <person name="Kuo A."/>
            <person name="Mondo S."/>
            <person name="Pangilinan J."/>
            <person name="Riley R."/>
            <person name="LaButti K."/>
            <person name="Andreopoulos B."/>
            <person name="Lipzen A."/>
            <person name="Chen C."/>
            <person name="Yan M."/>
            <person name="Daum C."/>
            <person name="Ng V."/>
            <person name="Clum A."/>
            <person name="Steindorff A."/>
            <person name="Ohm R.A."/>
            <person name="Martin F."/>
            <person name="Silar P."/>
            <person name="Natvig D.O."/>
            <person name="Lalanne C."/>
            <person name="Gautier V."/>
            <person name="Ament-Velasquez S.L."/>
            <person name="Kruys A."/>
            <person name="Hutchinson M.I."/>
            <person name="Powell A.J."/>
            <person name="Barry K."/>
            <person name="Miller A.N."/>
            <person name="Grigoriev I.V."/>
            <person name="Debuchy R."/>
            <person name="Gladieux P."/>
            <person name="Hiltunen Thoren M."/>
            <person name="Johannesson H."/>
        </authorList>
    </citation>
    <scope>NUCLEOTIDE SEQUENCE</scope>
    <source>
        <strain evidence="1">CBS 168.71</strain>
    </source>
</reference>
<organism evidence="1 2">
    <name type="scientific">Chaetomium fimeti</name>
    <dbReference type="NCBI Taxonomy" id="1854472"/>
    <lineage>
        <taxon>Eukaryota</taxon>
        <taxon>Fungi</taxon>
        <taxon>Dikarya</taxon>
        <taxon>Ascomycota</taxon>
        <taxon>Pezizomycotina</taxon>
        <taxon>Sordariomycetes</taxon>
        <taxon>Sordariomycetidae</taxon>
        <taxon>Sordariales</taxon>
        <taxon>Chaetomiaceae</taxon>
        <taxon>Chaetomium</taxon>
    </lineage>
</organism>
<dbReference type="AlphaFoldDB" id="A0AAE0LUS8"/>
<evidence type="ECO:0000313" key="1">
    <source>
        <dbReference type="EMBL" id="KAK3297634.1"/>
    </source>
</evidence>
<dbReference type="EMBL" id="JAUEPN010000003">
    <property type="protein sequence ID" value="KAK3297634.1"/>
    <property type="molecule type" value="Genomic_DNA"/>
</dbReference>
<comment type="caution">
    <text evidence="1">The sequence shown here is derived from an EMBL/GenBank/DDBJ whole genome shotgun (WGS) entry which is preliminary data.</text>
</comment>
<keyword evidence="2" id="KW-1185">Reference proteome</keyword>
<dbReference type="InterPro" id="IPR025213">
    <property type="entry name" value="Sim4_Fta2"/>
</dbReference>
<accession>A0AAE0LUS8</accession>
<dbReference type="Pfam" id="PF13095">
    <property type="entry name" value="FTA2"/>
    <property type="match status" value="1"/>
</dbReference>
<dbReference type="Proteomes" id="UP001278766">
    <property type="component" value="Unassembled WGS sequence"/>
</dbReference>
<dbReference type="GeneID" id="87840517"/>
<name>A0AAE0LUS8_9PEZI</name>
<gene>
    <name evidence="1" type="ORF">B0H64DRAFT_392657</name>
</gene>
<sequence length="326" mass="37477">MGGSFLAPLPNPPEPLPMVPGPKLAPFTRTAHAAIEFIEELGNPNQDMDGLVWKVKIGGKEPYYALKMFLFTSTEYLMKDLGIDLIWRLASAQLYSDYFDPFHCECRVYGRLKQEGREDLAARAHGYLFLTPQQAAEVEERSGRPKFSQEEYEQDGTDFWGRDTEHRHLSVRAIVKELVSADDPFTPEDVPQIWNDFEDLHKLGILVRDINTFNYMGGKIIDFSRAWTTPHPFPAGMDDYTIKRALKSEPLKLQKAFIEWGLSRDWDWDIIPEEMLQCTRGLGQDGPYGTNPSFYDWWKWEKDPDAAEAFMNCIWEDGGNEPHSEG</sequence>
<evidence type="ECO:0000313" key="2">
    <source>
        <dbReference type="Proteomes" id="UP001278766"/>
    </source>
</evidence>
<dbReference type="RefSeq" id="XP_062661148.1">
    <property type="nucleotide sequence ID" value="XM_062803569.1"/>
</dbReference>